<evidence type="ECO:0000313" key="6">
    <source>
        <dbReference type="Proteomes" id="UP000006820"/>
    </source>
</evidence>
<dbReference type="PANTHER" id="PTHR43537">
    <property type="entry name" value="TRANSCRIPTIONAL REGULATOR, GNTR FAMILY"/>
    <property type="match status" value="1"/>
</dbReference>
<proteinExistence type="predicted"/>
<dbReference type="EMBL" id="AP006618">
    <property type="protein sequence ID" value="BAD58081.1"/>
    <property type="molecule type" value="Genomic_DNA"/>
</dbReference>
<evidence type="ECO:0000313" key="5">
    <source>
        <dbReference type="EMBL" id="BAD58081.1"/>
    </source>
</evidence>
<dbReference type="GO" id="GO:0003677">
    <property type="term" value="F:DNA binding"/>
    <property type="evidence" value="ECO:0007669"/>
    <property type="project" value="UniProtKB-KW"/>
</dbReference>
<name>Q5YUR0_NOCFA</name>
<dbReference type="PRINTS" id="PR00035">
    <property type="entry name" value="HTHGNTR"/>
</dbReference>
<dbReference type="SMART" id="SM00895">
    <property type="entry name" value="FCD"/>
    <property type="match status" value="1"/>
</dbReference>
<keyword evidence="1" id="KW-0805">Transcription regulation</keyword>
<dbReference type="Gene3D" id="1.20.120.530">
    <property type="entry name" value="GntR ligand-binding domain-like"/>
    <property type="match status" value="1"/>
</dbReference>
<dbReference type="CDD" id="cd07377">
    <property type="entry name" value="WHTH_GntR"/>
    <property type="match status" value="1"/>
</dbReference>
<evidence type="ECO:0000256" key="2">
    <source>
        <dbReference type="ARBA" id="ARBA00023125"/>
    </source>
</evidence>
<dbReference type="SMART" id="SM00345">
    <property type="entry name" value="HTH_GNTR"/>
    <property type="match status" value="1"/>
</dbReference>
<dbReference type="InterPro" id="IPR036388">
    <property type="entry name" value="WH-like_DNA-bd_sf"/>
</dbReference>
<reference evidence="5 6" key="1">
    <citation type="journal article" date="2004" name="Proc. Natl. Acad. Sci. U.S.A.">
        <title>The complete genomic sequence of Nocardia farcinica IFM 10152.</title>
        <authorList>
            <person name="Ishikawa J."/>
            <person name="Yamashita A."/>
            <person name="Mikami Y."/>
            <person name="Hoshino Y."/>
            <person name="Kurita H."/>
            <person name="Hotta K."/>
            <person name="Shiba T."/>
            <person name="Hattori M."/>
        </authorList>
    </citation>
    <scope>NUCLEOTIDE SEQUENCE [LARGE SCALE GENOMIC DNA]</scope>
    <source>
        <strain evidence="5 6">IFM 10152</strain>
    </source>
</reference>
<dbReference type="eggNOG" id="COG1802">
    <property type="taxonomic scope" value="Bacteria"/>
</dbReference>
<dbReference type="HOGENOM" id="CLU_017584_5_5_11"/>
<accession>Q5YUR0</accession>
<organism evidence="5 6">
    <name type="scientific">Nocardia farcinica (strain IFM 10152)</name>
    <dbReference type="NCBI Taxonomy" id="247156"/>
    <lineage>
        <taxon>Bacteria</taxon>
        <taxon>Bacillati</taxon>
        <taxon>Actinomycetota</taxon>
        <taxon>Actinomycetes</taxon>
        <taxon>Mycobacteriales</taxon>
        <taxon>Nocardiaceae</taxon>
        <taxon>Nocardia</taxon>
    </lineage>
</organism>
<protein>
    <submittedName>
        <fullName evidence="5">Putative transcriptional regulator</fullName>
    </submittedName>
</protein>
<dbReference type="SUPFAM" id="SSF48008">
    <property type="entry name" value="GntR ligand-binding domain-like"/>
    <property type="match status" value="1"/>
</dbReference>
<dbReference type="AlphaFoldDB" id="Q5YUR0"/>
<dbReference type="InterPro" id="IPR000524">
    <property type="entry name" value="Tscrpt_reg_HTH_GntR"/>
</dbReference>
<dbReference type="GeneID" id="61133950"/>
<feature type="domain" description="HTH gntR-type" evidence="4">
    <location>
        <begin position="14"/>
        <end position="81"/>
    </location>
</feature>
<keyword evidence="3" id="KW-0804">Transcription</keyword>
<evidence type="ECO:0000256" key="1">
    <source>
        <dbReference type="ARBA" id="ARBA00023015"/>
    </source>
</evidence>
<dbReference type="InterPro" id="IPR036390">
    <property type="entry name" value="WH_DNA-bd_sf"/>
</dbReference>
<dbReference type="PROSITE" id="PS50949">
    <property type="entry name" value="HTH_GNTR"/>
    <property type="match status" value="1"/>
</dbReference>
<dbReference type="PANTHER" id="PTHR43537:SF5">
    <property type="entry name" value="UXU OPERON TRANSCRIPTIONAL REGULATOR"/>
    <property type="match status" value="1"/>
</dbReference>
<dbReference type="RefSeq" id="WP_011209766.1">
    <property type="nucleotide sequence ID" value="NC_006361.1"/>
</dbReference>
<dbReference type="STRING" id="247156.NFA_32340"/>
<dbReference type="Proteomes" id="UP000006820">
    <property type="component" value="Chromosome"/>
</dbReference>
<keyword evidence="2" id="KW-0238">DNA-binding</keyword>
<evidence type="ECO:0000259" key="4">
    <source>
        <dbReference type="PROSITE" id="PS50949"/>
    </source>
</evidence>
<dbReference type="InterPro" id="IPR008920">
    <property type="entry name" value="TF_FadR/GntR_C"/>
</dbReference>
<dbReference type="KEGG" id="nfa:NFA_32340"/>
<evidence type="ECO:0000256" key="3">
    <source>
        <dbReference type="ARBA" id="ARBA00023163"/>
    </source>
</evidence>
<dbReference type="SUPFAM" id="SSF46785">
    <property type="entry name" value="Winged helix' DNA-binding domain"/>
    <property type="match status" value="1"/>
</dbReference>
<dbReference type="Pfam" id="PF07729">
    <property type="entry name" value="FCD"/>
    <property type="match status" value="1"/>
</dbReference>
<dbReference type="Gene3D" id="1.10.10.10">
    <property type="entry name" value="Winged helix-like DNA-binding domain superfamily/Winged helix DNA-binding domain"/>
    <property type="match status" value="1"/>
</dbReference>
<gene>
    <name evidence="5" type="ordered locus">NFA_32340</name>
</gene>
<dbReference type="OrthoDB" id="3571145at2"/>
<dbReference type="InterPro" id="IPR011711">
    <property type="entry name" value="GntR_C"/>
</dbReference>
<keyword evidence="6" id="KW-1185">Reference proteome</keyword>
<dbReference type="GO" id="GO:0003700">
    <property type="term" value="F:DNA-binding transcription factor activity"/>
    <property type="evidence" value="ECO:0007669"/>
    <property type="project" value="InterPro"/>
</dbReference>
<dbReference type="Pfam" id="PF00392">
    <property type="entry name" value="GntR"/>
    <property type="match status" value="1"/>
</dbReference>
<sequence length="218" mass="23813">MVAQPAALLGLEKTSLRQQAVAALRSAITSGALAPSSPLVETELSEKLAISRGTLREAMRQLQQEGLITAGPRGRLYVRHLDEKEIRDIFAVRAALESLAVRELAERTDRAELIPTLRRALDAMARAEHSLDERIEADLDFHRALCRLTGNETLLHSWQSLEGSIRMSIMWAGLDKAVGNMDVGRHHAIVDAIETGDADEAAAAVRRHMKGAADNLVS</sequence>